<dbReference type="GO" id="GO:0015888">
    <property type="term" value="P:thiamine transport"/>
    <property type="evidence" value="ECO:0007669"/>
    <property type="project" value="TreeGrafter"/>
</dbReference>
<sequence>MKRWIAPGVLALFVIGMLTYGVNFYHQEQLEHAKEPVRGEITVYTDLPNNITTLLADRYEEEKNVKVTVLPLTEEQMAQRSASNVADTSGDLVLTSEDNLVVGANVGKYAPIVNERIDEVRDNLKDINGYWVGLWYDPIVFVQNDTFYNGIGKYITTWDTLGKQGDWSIVMTDFVASQNAANLLYNMVEYRGEPEALNYLYSLKPHIIQHAKFLSTPVRLTALGESNIGIGNLSDAAQYTRHGYPIKVIYPTDGTSYYVTGAAVLKNSKHKADSVEFINWLLSTKTAKYMVENNFTYMFTNPEMDEPKDSLGHELILWPVNGGYTIDGKKLLLNHWVSQVRFRKE</sequence>
<organism evidence="2">
    <name type="scientific">Veillonella dispar</name>
    <dbReference type="NCBI Taxonomy" id="39778"/>
    <lineage>
        <taxon>Bacteria</taxon>
        <taxon>Bacillati</taxon>
        <taxon>Bacillota</taxon>
        <taxon>Negativicutes</taxon>
        <taxon>Veillonellales</taxon>
        <taxon>Veillonellaceae</taxon>
        <taxon>Veillonella</taxon>
    </lineage>
</organism>
<dbReference type="GO" id="GO:0030976">
    <property type="term" value="F:thiamine pyrophosphate binding"/>
    <property type="evidence" value="ECO:0007669"/>
    <property type="project" value="TreeGrafter"/>
</dbReference>
<protein>
    <submittedName>
        <fullName evidence="2">Iron uptake protein A2</fullName>
    </submittedName>
</protein>
<evidence type="ECO:0000313" key="2">
    <source>
        <dbReference type="EMBL" id="VYU34899.1"/>
    </source>
</evidence>
<dbReference type="EMBL" id="CACRUF010000056">
    <property type="protein sequence ID" value="VYU34899.1"/>
    <property type="molecule type" value="Genomic_DNA"/>
</dbReference>
<dbReference type="SUPFAM" id="SSF53850">
    <property type="entry name" value="Periplasmic binding protein-like II"/>
    <property type="match status" value="1"/>
</dbReference>
<dbReference type="Gene3D" id="3.40.190.10">
    <property type="entry name" value="Periplasmic binding protein-like II"/>
    <property type="match status" value="2"/>
</dbReference>
<evidence type="ECO:0000256" key="1">
    <source>
        <dbReference type="ARBA" id="ARBA00022729"/>
    </source>
</evidence>
<name>A0A6N3E5I4_9FIRM</name>
<gene>
    <name evidence="2" type="primary">futA2</name>
    <name evidence="2" type="ORF">VDLFYP95_00213</name>
</gene>
<dbReference type="GO" id="GO:0030975">
    <property type="term" value="F:thiamine binding"/>
    <property type="evidence" value="ECO:0007669"/>
    <property type="project" value="TreeGrafter"/>
</dbReference>
<dbReference type="RefSeq" id="WP_156720067.1">
    <property type="nucleotide sequence ID" value="NZ_CACRUF010000056.1"/>
</dbReference>
<dbReference type="PANTHER" id="PTHR30006">
    <property type="entry name" value="THIAMINE-BINDING PERIPLASMIC PROTEIN-RELATED"/>
    <property type="match status" value="1"/>
</dbReference>
<dbReference type="GO" id="GO:0030288">
    <property type="term" value="C:outer membrane-bounded periplasmic space"/>
    <property type="evidence" value="ECO:0007669"/>
    <property type="project" value="TreeGrafter"/>
</dbReference>
<reference evidence="2" key="1">
    <citation type="submission" date="2019-11" db="EMBL/GenBank/DDBJ databases">
        <authorList>
            <person name="Feng L."/>
        </authorList>
    </citation>
    <scope>NUCLEOTIDE SEQUENCE</scope>
    <source>
        <strain evidence="2">VdisparLFYP95</strain>
    </source>
</reference>
<dbReference type="InterPro" id="IPR006059">
    <property type="entry name" value="SBP"/>
</dbReference>
<keyword evidence="1" id="KW-0732">Signal</keyword>
<proteinExistence type="predicted"/>
<dbReference type="AlphaFoldDB" id="A0A6N3E5I4"/>
<dbReference type="Pfam" id="PF13416">
    <property type="entry name" value="SBP_bac_8"/>
    <property type="match status" value="1"/>
</dbReference>
<dbReference type="PANTHER" id="PTHR30006:SF2">
    <property type="entry name" value="ABC TRANSPORTER SUBSTRATE-BINDING PROTEIN"/>
    <property type="match status" value="1"/>
</dbReference>
<accession>A0A6N3E5I4</accession>